<gene>
    <name evidence="1" type="ORF">IV494_12155</name>
</gene>
<evidence type="ECO:0000313" key="1">
    <source>
        <dbReference type="EMBL" id="MBF8457931.1"/>
    </source>
</evidence>
<dbReference type="InterPro" id="IPR005901">
    <property type="entry name" value="GLPGLI"/>
</dbReference>
<dbReference type="RefSeq" id="WP_196080405.1">
    <property type="nucleotide sequence ID" value="NZ_JADPVI010000003.1"/>
</dbReference>
<keyword evidence="2" id="KW-1185">Reference proteome</keyword>
<dbReference type="NCBIfam" id="TIGR01200">
    <property type="entry name" value="GLPGLI"/>
    <property type="match status" value="1"/>
</dbReference>
<proteinExistence type="predicted"/>
<accession>A0ABS0FDX7</accession>
<name>A0ABS0FDX7_9FLAO</name>
<organism evidence="1 2">
    <name type="scientific">Kaistella gelatinilytica</name>
    <dbReference type="NCBI Taxonomy" id="2787636"/>
    <lineage>
        <taxon>Bacteria</taxon>
        <taxon>Pseudomonadati</taxon>
        <taxon>Bacteroidota</taxon>
        <taxon>Flavobacteriia</taxon>
        <taxon>Flavobacteriales</taxon>
        <taxon>Weeksellaceae</taxon>
        <taxon>Chryseobacterium group</taxon>
        <taxon>Kaistella</taxon>
    </lineage>
</organism>
<dbReference type="Pfam" id="PF09697">
    <property type="entry name" value="Porph_ging"/>
    <property type="match status" value="1"/>
</dbReference>
<dbReference type="EMBL" id="JADPVI010000003">
    <property type="protein sequence ID" value="MBF8457931.1"/>
    <property type="molecule type" value="Genomic_DNA"/>
</dbReference>
<reference evidence="1 2" key="1">
    <citation type="submission" date="2020-11" db="EMBL/GenBank/DDBJ databases">
        <title>Kaistella gelatinilytica sp. nov., a flavobacterium isolated from Antarctic Soil.</title>
        <authorList>
            <person name="Li J."/>
        </authorList>
    </citation>
    <scope>NUCLEOTIDE SEQUENCE [LARGE SCALE GENOMIC DNA]</scope>
    <source>
        <strain evidence="1 2">G5-32</strain>
    </source>
</reference>
<dbReference type="Proteomes" id="UP000660070">
    <property type="component" value="Unassembled WGS sequence"/>
</dbReference>
<sequence length="289" mass="33163">MKKIAFLLFFGLMVSAQNTRVIYEYKFRPDSSKSDSLKTEWMYLDINKNGSKYYSKNSFESDSIVAESIKKQMASGARSISVSRNSQGGEVKDEVEKTYPDYKIYLISSLGNDAYKVLEDRKPEWKISPDKKQISSFKVQKATTDFAGRKWIAWFTTDVPVQDGPYKFSGLPGLIVDVSDETGSHKMELKGIKKIATTQIEDFDTKGKDIPFTRKKPLDVSRKQYLKQLKQYENDPVQGMREILAQPNSKVKINVNGTEISDPKEVLRYMEKDARDEMKKNNNKIELIP</sequence>
<comment type="caution">
    <text evidence="1">The sequence shown here is derived from an EMBL/GenBank/DDBJ whole genome shotgun (WGS) entry which is preliminary data.</text>
</comment>
<evidence type="ECO:0000313" key="2">
    <source>
        <dbReference type="Proteomes" id="UP000660070"/>
    </source>
</evidence>
<protein>
    <submittedName>
        <fullName evidence="1">GLPGLI family protein</fullName>
    </submittedName>
</protein>